<evidence type="ECO:0000313" key="2">
    <source>
        <dbReference type="EMBL" id="KAF7274781.1"/>
    </source>
</evidence>
<name>A0A834M7H1_RHYFE</name>
<evidence type="ECO:0000256" key="1">
    <source>
        <dbReference type="SAM" id="MobiDB-lite"/>
    </source>
</evidence>
<feature type="region of interest" description="Disordered" evidence="1">
    <location>
        <begin position="807"/>
        <end position="850"/>
    </location>
</feature>
<proteinExistence type="predicted"/>
<feature type="compositionally biased region" description="Low complexity" evidence="1">
    <location>
        <begin position="1042"/>
        <end position="1054"/>
    </location>
</feature>
<feature type="compositionally biased region" description="Polar residues" evidence="1">
    <location>
        <begin position="822"/>
        <end position="845"/>
    </location>
</feature>
<dbReference type="OrthoDB" id="6925743at2759"/>
<accession>A0A834M7H1</accession>
<feature type="region of interest" description="Disordered" evidence="1">
    <location>
        <begin position="1040"/>
        <end position="1087"/>
    </location>
</feature>
<organism evidence="2 3">
    <name type="scientific">Rhynchophorus ferrugineus</name>
    <name type="common">Red palm weevil</name>
    <name type="synonym">Curculio ferrugineus</name>
    <dbReference type="NCBI Taxonomy" id="354439"/>
    <lineage>
        <taxon>Eukaryota</taxon>
        <taxon>Metazoa</taxon>
        <taxon>Ecdysozoa</taxon>
        <taxon>Arthropoda</taxon>
        <taxon>Hexapoda</taxon>
        <taxon>Insecta</taxon>
        <taxon>Pterygota</taxon>
        <taxon>Neoptera</taxon>
        <taxon>Endopterygota</taxon>
        <taxon>Coleoptera</taxon>
        <taxon>Polyphaga</taxon>
        <taxon>Cucujiformia</taxon>
        <taxon>Curculionidae</taxon>
        <taxon>Dryophthorinae</taxon>
        <taxon>Rhynchophorus</taxon>
    </lineage>
</organism>
<reference evidence="2" key="1">
    <citation type="submission" date="2020-08" db="EMBL/GenBank/DDBJ databases">
        <title>Genome sequencing and assembly of the red palm weevil Rhynchophorus ferrugineus.</title>
        <authorList>
            <person name="Dias G.B."/>
            <person name="Bergman C.M."/>
            <person name="Manee M."/>
        </authorList>
    </citation>
    <scope>NUCLEOTIDE SEQUENCE</scope>
    <source>
        <strain evidence="2">AA-2017</strain>
        <tissue evidence="2">Whole larva</tissue>
    </source>
</reference>
<gene>
    <name evidence="2" type="ORF">GWI33_012550</name>
</gene>
<feature type="region of interest" description="Disordered" evidence="1">
    <location>
        <begin position="960"/>
        <end position="983"/>
    </location>
</feature>
<keyword evidence="3" id="KW-1185">Reference proteome</keyword>
<dbReference type="EMBL" id="JAACXV010012110">
    <property type="protein sequence ID" value="KAF7274781.1"/>
    <property type="molecule type" value="Genomic_DNA"/>
</dbReference>
<protein>
    <submittedName>
        <fullName evidence="2">Uncharacterized protein</fullName>
    </submittedName>
</protein>
<evidence type="ECO:0000313" key="3">
    <source>
        <dbReference type="Proteomes" id="UP000625711"/>
    </source>
</evidence>
<dbReference type="AlphaFoldDB" id="A0A834M7H1"/>
<sequence length="1087" mass="122977">MWYTQQLVLVISYSITAITSIQTNHRPPRFTEGRVYNINELPLHFDWEHGLRESTVQALYKENLNHANINHLIYSAPLLGKQTTASPFGDIAVLARGQLYTNHAGFIFVQDQQSTECDDCDDFSGLCERNHCQVWNHKENEHLIALWTVRRIRHRYLSEGPHYEIEYTISPTTNGYTHNAYLTKQGYLNYNIPGHIFVLRLGSDQQEQGNSLHHRNHKNGVFIAQTLDGSKYILQSFPAFLTSEPPRHYGATIYPSSTPPTTVKEYSEDDEKKIYQTLLEVLHKKTSPQAESFTPTVKPVTTLKTTTLSQVRMDKVIPLTQPQIPHSTKPTPSIMTNRIPDTTNSYMPQKTTTLNQQTLTTYPVTTYKTYPTTELHTITNSITQPQTFVTKTSPAKPYTSTSLLTTPLYPITKPLQQTTGTTSTRFTTQVHFTTPTQYVTFSQPMITDKQTIPPPITRPLPPKQNAITTQNIMSTTPQTTFHYYVAEEPKTTSDSKSLFSTTMKEYEDYDNSSPNTKTSPASFKTTLIAEQFTPTIKHYTTTNREYTPTFTTEKTGTIYFTTEPTTKLTPSYSLETDTTYASTRNQQHVPSTFTIPITVYDATEADDQYKETSSTPFVASELSTISQPSTNFQFPTTQFTKSSTVYRNDISTIPSNTTETKTDDQHQDTPSTPFVTGDLSTFPQPSTNFQIPTTHFTKPSTVYQNDLSTIPSTTTEIIINQTNAVDTTLGQTTLIELNYNTTEKTFYIIGDHETETGKTTEKSTIDDPAESTIRSTALLTSTFPYVTNPEQSISTSSYDDNISIHTTPTIQTETMKSRKNTKYPSSTESSNFLLETDDNNNSQVPLYQKPAKDYNDDDIFGSTKSTTMSTKTYIKEYRKSDIEIALFDRSNNRKSKSLTLRKTGTTVASPKVVYSDYFEASTIPMSTQIPPTVTTTNTIVTSTFGSTTKLPRKKFSVKRRTTTPASTLTTESIPTTSQRDLEPVTRQSYLTSISFEVNKRNKVQYKTPTQNREIKNIEEPLHSDIALRLIGEIKGAEYLDQSRTATPRTTTRSPEVTTKKRKYTRRKSYIPRSKRPTKKKSVKPEVT</sequence>
<feature type="compositionally biased region" description="Basic residues" evidence="1">
    <location>
        <begin position="1059"/>
        <end position="1081"/>
    </location>
</feature>
<dbReference type="Proteomes" id="UP000625711">
    <property type="component" value="Unassembled WGS sequence"/>
</dbReference>
<comment type="caution">
    <text evidence="2">The sequence shown here is derived from an EMBL/GenBank/DDBJ whole genome shotgun (WGS) entry which is preliminary data.</text>
</comment>